<dbReference type="Pfam" id="PF11734">
    <property type="entry name" value="TilS_C"/>
    <property type="match status" value="1"/>
</dbReference>
<feature type="domain" description="Lysidine-tRNA(Ile) synthetase C-terminal" evidence="9">
    <location>
        <begin position="350"/>
        <end position="410"/>
    </location>
</feature>
<evidence type="ECO:0000256" key="1">
    <source>
        <dbReference type="ARBA" id="ARBA00004496"/>
    </source>
</evidence>
<reference evidence="11" key="1">
    <citation type="journal article" date="2019" name="Int. J. Syst. Evol. Microbiol.">
        <title>The Global Catalogue of Microorganisms (GCM) 10K type strain sequencing project: providing services to taxonomists for standard genome sequencing and annotation.</title>
        <authorList>
            <consortium name="The Broad Institute Genomics Platform"/>
            <consortium name="The Broad Institute Genome Sequencing Center for Infectious Disease"/>
            <person name="Wu L."/>
            <person name="Ma J."/>
        </authorList>
    </citation>
    <scope>NUCLEOTIDE SEQUENCE [LARGE SCALE GENOMIC DNA]</scope>
    <source>
        <strain evidence="11">KCTC 42082</strain>
    </source>
</reference>
<evidence type="ECO:0000256" key="4">
    <source>
        <dbReference type="ARBA" id="ARBA00022694"/>
    </source>
</evidence>
<dbReference type="SUPFAM" id="SSF82829">
    <property type="entry name" value="MesJ substrate recognition domain-like"/>
    <property type="match status" value="1"/>
</dbReference>
<dbReference type="InterPro" id="IPR011063">
    <property type="entry name" value="TilS/TtcA_N"/>
</dbReference>
<dbReference type="PANTHER" id="PTHR43033">
    <property type="entry name" value="TRNA(ILE)-LYSIDINE SYNTHASE-RELATED"/>
    <property type="match status" value="1"/>
</dbReference>
<dbReference type="HAMAP" id="MF_01161">
    <property type="entry name" value="tRNA_Ile_lys_synt"/>
    <property type="match status" value="1"/>
</dbReference>
<dbReference type="Pfam" id="PF09179">
    <property type="entry name" value="TilS"/>
    <property type="match status" value="1"/>
</dbReference>
<evidence type="ECO:0000256" key="5">
    <source>
        <dbReference type="ARBA" id="ARBA00022741"/>
    </source>
</evidence>
<comment type="similarity">
    <text evidence="8">Belongs to the tRNA(Ile)-lysidine synthase family.</text>
</comment>
<dbReference type="InterPro" id="IPR012795">
    <property type="entry name" value="tRNA_Ile_lys_synt_N"/>
</dbReference>
<keyword evidence="3 8" id="KW-0436">Ligase</keyword>
<sequence length="426" mass="46949">MAALHARAASSVLWVALSGGRDSTCLLLLAARVVQRYPDIILRAVHIHHGLQPAADAFVDTARCVCEQLNVPLHVERVSLEGCGGLEADARRARYGAFEALLAPGDTLWMAHHQEDQAETLLYRLMRGSGVRGLAGMPARRALGKGWLERPLLDASRHEIDACLAGEAIVWCDDPTNDEDIQDRNYLRHQIMTPLAKRWPAAAEQMARSATYLREADELLQVLAEMDLAALGGAPHRLPRAPLCHLSRPRQRLVIDTALKRLGLVSPPRNRLDTLLDQLARAGVDRQMQVVWPGAQARLWRETLFLLADSELHSSDQVWSIEWKGKTPVETPLGTISDRLQPLAGHEDVLILAPRAGGEKLRLNGQHRPLKKLLQEHGIPPWQRGRIVVAWHGNSLAGVLGPLPLAADGWTLERGDAHADSGCVDQ</sequence>
<dbReference type="SMART" id="SM00977">
    <property type="entry name" value="TilS_C"/>
    <property type="match status" value="1"/>
</dbReference>
<organism evidence="10 11">
    <name type="scientific">Kushneria pakistanensis</name>
    <dbReference type="NCBI Taxonomy" id="1508770"/>
    <lineage>
        <taxon>Bacteria</taxon>
        <taxon>Pseudomonadati</taxon>
        <taxon>Pseudomonadota</taxon>
        <taxon>Gammaproteobacteria</taxon>
        <taxon>Oceanospirillales</taxon>
        <taxon>Halomonadaceae</taxon>
        <taxon>Kushneria</taxon>
    </lineage>
</organism>
<keyword evidence="4 8" id="KW-0819">tRNA processing</keyword>
<comment type="catalytic activity">
    <reaction evidence="7 8">
        <text>cytidine(34) in tRNA(Ile2) + L-lysine + ATP = lysidine(34) in tRNA(Ile2) + AMP + diphosphate + H(+)</text>
        <dbReference type="Rhea" id="RHEA:43744"/>
        <dbReference type="Rhea" id="RHEA-COMP:10625"/>
        <dbReference type="Rhea" id="RHEA-COMP:10670"/>
        <dbReference type="ChEBI" id="CHEBI:15378"/>
        <dbReference type="ChEBI" id="CHEBI:30616"/>
        <dbReference type="ChEBI" id="CHEBI:32551"/>
        <dbReference type="ChEBI" id="CHEBI:33019"/>
        <dbReference type="ChEBI" id="CHEBI:82748"/>
        <dbReference type="ChEBI" id="CHEBI:83665"/>
        <dbReference type="ChEBI" id="CHEBI:456215"/>
        <dbReference type="EC" id="6.3.4.19"/>
    </reaction>
</comment>
<evidence type="ECO:0000256" key="7">
    <source>
        <dbReference type="ARBA" id="ARBA00048539"/>
    </source>
</evidence>
<keyword evidence="6 8" id="KW-0067">ATP-binding</keyword>
<comment type="subcellular location">
    <subcellularLocation>
        <location evidence="1 8">Cytoplasm</location>
    </subcellularLocation>
</comment>
<dbReference type="PANTHER" id="PTHR43033:SF1">
    <property type="entry name" value="TRNA(ILE)-LYSIDINE SYNTHASE-RELATED"/>
    <property type="match status" value="1"/>
</dbReference>
<dbReference type="CDD" id="cd01992">
    <property type="entry name" value="TilS_N"/>
    <property type="match status" value="1"/>
</dbReference>
<dbReference type="NCBIfam" id="TIGR02433">
    <property type="entry name" value="lysidine_TilS_C"/>
    <property type="match status" value="1"/>
</dbReference>
<dbReference type="Gene3D" id="3.40.50.620">
    <property type="entry name" value="HUPs"/>
    <property type="match status" value="1"/>
</dbReference>
<evidence type="ECO:0000256" key="8">
    <source>
        <dbReference type="HAMAP-Rule" id="MF_01161"/>
    </source>
</evidence>
<accession>A0ABQ3FL15</accession>
<gene>
    <name evidence="8 10" type="primary">tilS</name>
    <name evidence="10" type="ORF">GCM10010082_22910</name>
</gene>
<dbReference type="InterPro" id="IPR014729">
    <property type="entry name" value="Rossmann-like_a/b/a_fold"/>
</dbReference>
<comment type="caution">
    <text evidence="10">The sequence shown here is derived from an EMBL/GenBank/DDBJ whole genome shotgun (WGS) entry which is preliminary data.</text>
</comment>
<dbReference type="SUPFAM" id="SSF52402">
    <property type="entry name" value="Adenine nucleotide alpha hydrolases-like"/>
    <property type="match status" value="1"/>
</dbReference>
<comment type="domain">
    <text evidence="8">The N-terminal region contains the highly conserved SGGXDS motif, predicted to be a P-loop motif involved in ATP binding.</text>
</comment>
<dbReference type="InterPro" id="IPR015262">
    <property type="entry name" value="tRNA_Ile_lys_synt_subst-bd"/>
</dbReference>
<dbReference type="InterPro" id="IPR012796">
    <property type="entry name" value="Lysidine-tRNA-synth_C"/>
</dbReference>
<dbReference type="SUPFAM" id="SSF56037">
    <property type="entry name" value="PheT/TilS domain"/>
    <property type="match status" value="1"/>
</dbReference>
<comment type="function">
    <text evidence="8">Ligates lysine onto the cytidine present at position 34 of the AUA codon-specific tRNA(Ile) that contains the anticodon CAU, in an ATP-dependent manner. Cytidine is converted to lysidine, thus changing the amino acid specificity of the tRNA from methionine to isoleucine.</text>
</comment>
<keyword evidence="11" id="KW-1185">Reference proteome</keyword>
<name>A0ABQ3FL15_9GAMM</name>
<dbReference type="Gene3D" id="1.20.59.20">
    <property type="match status" value="1"/>
</dbReference>
<dbReference type="Proteomes" id="UP000604243">
    <property type="component" value="Unassembled WGS sequence"/>
</dbReference>
<dbReference type="InterPro" id="IPR012094">
    <property type="entry name" value="tRNA_Ile_lys_synt"/>
</dbReference>
<protein>
    <recommendedName>
        <fullName evidence="8">tRNA(Ile)-lysidine synthase</fullName>
        <ecNumber evidence="8">6.3.4.19</ecNumber>
    </recommendedName>
    <alternativeName>
        <fullName evidence="8">tRNA(Ile)-2-lysyl-cytidine synthase</fullName>
    </alternativeName>
    <alternativeName>
        <fullName evidence="8">tRNA(Ile)-lysidine synthetase</fullName>
    </alternativeName>
</protein>
<evidence type="ECO:0000256" key="3">
    <source>
        <dbReference type="ARBA" id="ARBA00022598"/>
    </source>
</evidence>
<evidence type="ECO:0000256" key="2">
    <source>
        <dbReference type="ARBA" id="ARBA00022490"/>
    </source>
</evidence>
<evidence type="ECO:0000313" key="10">
    <source>
        <dbReference type="EMBL" id="GHC28820.1"/>
    </source>
</evidence>
<proteinExistence type="inferred from homology"/>
<dbReference type="EC" id="6.3.4.19" evidence="8"/>
<evidence type="ECO:0000259" key="9">
    <source>
        <dbReference type="SMART" id="SM00977"/>
    </source>
</evidence>
<evidence type="ECO:0000313" key="11">
    <source>
        <dbReference type="Proteomes" id="UP000604243"/>
    </source>
</evidence>
<feature type="binding site" evidence="8">
    <location>
        <begin position="18"/>
        <end position="23"/>
    </location>
    <ligand>
        <name>ATP</name>
        <dbReference type="ChEBI" id="CHEBI:30616"/>
    </ligand>
</feature>
<keyword evidence="2 8" id="KW-0963">Cytoplasm</keyword>
<dbReference type="NCBIfam" id="TIGR02432">
    <property type="entry name" value="lysidine_TilS_N"/>
    <property type="match status" value="1"/>
</dbReference>
<evidence type="ECO:0000256" key="6">
    <source>
        <dbReference type="ARBA" id="ARBA00022840"/>
    </source>
</evidence>
<keyword evidence="5 8" id="KW-0547">Nucleotide-binding</keyword>
<dbReference type="EMBL" id="BMZM01000003">
    <property type="protein sequence ID" value="GHC28820.1"/>
    <property type="molecule type" value="Genomic_DNA"/>
</dbReference>
<dbReference type="Pfam" id="PF01171">
    <property type="entry name" value="ATP_bind_3"/>
    <property type="match status" value="1"/>
</dbReference>